<evidence type="ECO:0000256" key="2">
    <source>
        <dbReference type="SAM" id="Phobius"/>
    </source>
</evidence>
<reference evidence="3 4" key="1">
    <citation type="submission" date="2020-08" db="EMBL/GenBank/DDBJ databases">
        <title>Genomic Encyclopedia of Type Strains, Phase IV (KMG-IV): sequencing the most valuable type-strain genomes for metagenomic binning, comparative biology and taxonomic classification.</title>
        <authorList>
            <person name="Goeker M."/>
        </authorList>
    </citation>
    <scope>NUCLEOTIDE SEQUENCE [LARGE SCALE GENOMIC DNA]</scope>
    <source>
        <strain evidence="3 4">DSM 25897</strain>
    </source>
</reference>
<evidence type="ECO:0000313" key="3">
    <source>
        <dbReference type="EMBL" id="MBB5015790.1"/>
    </source>
</evidence>
<feature type="coiled-coil region" evidence="1">
    <location>
        <begin position="38"/>
        <end position="65"/>
    </location>
</feature>
<keyword evidence="2" id="KW-1133">Transmembrane helix</keyword>
<name>A0A7W7Y0H5_9GAMM</name>
<proteinExistence type="predicted"/>
<keyword evidence="4" id="KW-1185">Reference proteome</keyword>
<sequence length="155" mass="16470">MSNGNGSRKQWWVKVLVAVVVVFAIGWWTGRAGPQTRVGELTAELAAVQARAETAEAANARALARIGLLQTQVQLMQAAIELDQRNFGIANRQVIAAREALAGVDIDVLGLDAEKVHALKAALGETDLTVATDLAVQRQVLVGLIARVQALLPSD</sequence>
<dbReference type="Proteomes" id="UP000519004">
    <property type="component" value="Unassembled WGS sequence"/>
</dbReference>
<evidence type="ECO:0000313" key="4">
    <source>
        <dbReference type="Proteomes" id="UP000519004"/>
    </source>
</evidence>
<gene>
    <name evidence="3" type="ORF">HNQ58_001698</name>
</gene>
<evidence type="ECO:0000256" key="1">
    <source>
        <dbReference type="SAM" id="Coils"/>
    </source>
</evidence>
<keyword evidence="1" id="KW-0175">Coiled coil</keyword>
<accession>A0A7W7Y0H5</accession>
<comment type="caution">
    <text evidence="3">The sequence shown here is derived from an EMBL/GenBank/DDBJ whole genome shotgun (WGS) entry which is preliminary data.</text>
</comment>
<feature type="transmembrane region" description="Helical" evidence="2">
    <location>
        <begin position="12"/>
        <end position="30"/>
    </location>
</feature>
<organism evidence="3 4">
    <name type="scientific">Rehaibacterium terrae</name>
    <dbReference type="NCBI Taxonomy" id="1341696"/>
    <lineage>
        <taxon>Bacteria</taxon>
        <taxon>Pseudomonadati</taxon>
        <taxon>Pseudomonadota</taxon>
        <taxon>Gammaproteobacteria</taxon>
        <taxon>Lysobacterales</taxon>
        <taxon>Lysobacteraceae</taxon>
        <taxon>Rehaibacterium</taxon>
    </lineage>
</organism>
<dbReference type="EMBL" id="JACHHX010000010">
    <property type="protein sequence ID" value="MBB5015790.1"/>
    <property type="molecule type" value="Genomic_DNA"/>
</dbReference>
<keyword evidence="2" id="KW-0812">Transmembrane</keyword>
<keyword evidence="2" id="KW-0472">Membrane</keyword>
<dbReference type="AlphaFoldDB" id="A0A7W7Y0H5"/>
<dbReference type="RefSeq" id="WP_183948458.1">
    <property type="nucleotide sequence ID" value="NZ_JACHHX010000010.1"/>
</dbReference>
<protein>
    <submittedName>
        <fullName evidence="3">Uncharacterized protein</fullName>
    </submittedName>
</protein>